<evidence type="ECO:0000259" key="7">
    <source>
        <dbReference type="PROSITE" id="PS50111"/>
    </source>
</evidence>
<dbReference type="CDD" id="cd06225">
    <property type="entry name" value="HAMP"/>
    <property type="match status" value="1"/>
</dbReference>
<gene>
    <name evidence="10" type="ORF">MNODULE_08635</name>
</gene>
<reference evidence="10 11" key="1">
    <citation type="journal article" date="2020" name="Nature">
        <title>Bacterial chemolithoautotrophy via manganese oxidation.</title>
        <authorList>
            <person name="Yu H."/>
            <person name="Leadbetter J.R."/>
        </authorList>
    </citation>
    <scope>NUCLEOTIDE SEQUENCE [LARGE SCALE GENOMIC DNA]</scope>
    <source>
        <strain evidence="10 11">Mn-1</strain>
    </source>
</reference>
<organism evidence="10 11">
    <name type="scientific">Candidatus Manganitrophus noduliformans</name>
    <dbReference type="NCBI Taxonomy" id="2606439"/>
    <lineage>
        <taxon>Bacteria</taxon>
        <taxon>Pseudomonadati</taxon>
        <taxon>Nitrospirota</taxon>
        <taxon>Nitrospiria</taxon>
        <taxon>Candidatus Troglogloeales</taxon>
        <taxon>Candidatus Manganitrophaceae</taxon>
        <taxon>Candidatus Manganitrophus</taxon>
    </lineage>
</organism>
<dbReference type="Gene3D" id="1.10.287.950">
    <property type="entry name" value="Methyl-accepting chemotaxis protein"/>
    <property type="match status" value="1"/>
</dbReference>
<protein>
    <submittedName>
        <fullName evidence="10">Methyl-accepting chemotaxis protein</fullName>
    </submittedName>
</protein>
<dbReference type="EMBL" id="VTOW01000001">
    <property type="protein sequence ID" value="NKE70802.1"/>
    <property type="molecule type" value="Genomic_DNA"/>
</dbReference>
<evidence type="ECO:0000256" key="3">
    <source>
        <dbReference type="ARBA" id="ARBA00023224"/>
    </source>
</evidence>
<evidence type="ECO:0000313" key="10">
    <source>
        <dbReference type="EMBL" id="NKE70802.1"/>
    </source>
</evidence>
<dbReference type="InterPro" id="IPR004090">
    <property type="entry name" value="Chemotax_Me-accpt_rcpt"/>
</dbReference>
<feature type="transmembrane region" description="Helical" evidence="6">
    <location>
        <begin position="153"/>
        <end position="172"/>
    </location>
</feature>
<dbReference type="SMART" id="SM00304">
    <property type="entry name" value="HAMP"/>
    <property type="match status" value="1"/>
</dbReference>
<evidence type="ECO:0000256" key="5">
    <source>
        <dbReference type="PROSITE-ProRule" id="PRU00284"/>
    </source>
</evidence>
<keyword evidence="6" id="KW-1133">Transmembrane helix</keyword>
<dbReference type="Proteomes" id="UP000534783">
    <property type="component" value="Unassembled WGS sequence"/>
</dbReference>
<evidence type="ECO:0000313" key="11">
    <source>
        <dbReference type="Proteomes" id="UP000534783"/>
    </source>
</evidence>
<feature type="domain" description="Methyl-accepting transducer" evidence="7">
    <location>
        <begin position="237"/>
        <end position="473"/>
    </location>
</feature>
<dbReference type="GO" id="GO:0005886">
    <property type="term" value="C:plasma membrane"/>
    <property type="evidence" value="ECO:0007669"/>
    <property type="project" value="UniProtKB-SubCell"/>
</dbReference>
<evidence type="ECO:0000259" key="8">
    <source>
        <dbReference type="PROSITE" id="PS50192"/>
    </source>
</evidence>
<feature type="domain" description="T-SNARE coiled-coil homology" evidence="8">
    <location>
        <begin position="396"/>
        <end position="458"/>
    </location>
</feature>
<dbReference type="PANTHER" id="PTHR32089:SF112">
    <property type="entry name" value="LYSOZYME-LIKE PROTEIN-RELATED"/>
    <property type="match status" value="1"/>
</dbReference>
<dbReference type="InterPro" id="IPR004089">
    <property type="entry name" value="MCPsignal_dom"/>
</dbReference>
<dbReference type="SUPFAM" id="SSF58104">
    <property type="entry name" value="Methyl-accepting chemotaxis protein (MCP) signaling domain"/>
    <property type="match status" value="1"/>
</dbReference>
<dbReference type="SMART" id="SM00283">
    <property type="entry name" value="MA"/>
    <property type="match status" value="1"/>
</dbReference>
<dbReference type="GO" id="GO:0006935">
    <property type="term" value="P:chemotaxis"/>
    <property type="evidence" value="ECO:0007669"/>
    <property type="project" value="InterPro"/>
</dbReference>
<evidence type="ECO:0000256" key="1">
    <source>
        <dbReference type="ARBA" id="ARBA00004429"/>
    </source>
</evidence>
<comment type="caution">
    <text evidence="10">The sequence shown here is derived from an EMBL/GenBank/DDBJ whole genome shotgun (WGS) entry which is preliminary data.</text>
</comment>
<accession>A0A7X6DPA2</accession>
<evidence type="ECO:0000259" key="9">
    <source>
        <dbReference type="PROSITE" id="PS50885"/>
    </source>
</evidence>
<feature type="transmembrane region" description="Helical" evidence="6">
    <location>
        <begin position="16"/>
        <end position="36"/>
    </location>
</feature>
<dbReference type="PRINTS" id="PR00260">
    <property type="entry name" value="CHEMTRNSDUCR"/>
</dbReference>
<dbReference type="AlphaFoldDB" id="A0A7X6DPA2"/>
<dbReference type="PROSITE" id="PS50111">
    <property type="entry name" value="CHEMOTAXIS_TRANSDUC_2"/>
    <property type="match status" value="1"/>
</dbReference>
<feature type="domain" description="HAMP" evidence="9">
    <location>
        <begin position="173"/>
        <end position="228"/>
    </location>
</feature>
<comment type="subcellular location">
    <subcellularLocation>
        <location evidence="1">Cell inner membrane</location>
        <topology evidence="1">Multi-pass membrane protein</topology>
    </subcellularLocation>
</comment>
<evidence type="ECO:0000256" key="4">
    <source>
        <dbReference type="ARBA" id="ARBA00029447"/>
    </source>
</evidence>
<dbReference type="PROSITE" id="PS50192">
    <property type="entry name" value="T_SNARE"/>
    <property type="match status" value="1"/>
</dbReference>
<dbReference type="GO" id="GO:0004888">
    <property type="term" value="F:transmembrane signaling receptor activity"/>
    <property type="evidence" value="ECO:0007669"/>
    <property type="project" value="InterPro"/>
</dbReference>
<dbReference type="PROSITE" id="PS50885">
    <property type="entry name" value="HAMP"/>
    <property type="match status" value="1"/>
</dbReference>
<comment type="similarity">
    <text evidence="4">Belongs to the methyl-accepting chemotaxis (MCP) protein family.</text>
</comment>
<evidence type="ECO:0000256" key="6">
    <source>
        <dbReference type="SAM" id="Phobius"/>
    </source>
</evidence>
<keyword evidence="6" id="KW-0472">Membrane</keyword>
<name>A0A7X6DPA2_9BACT</name>
<evidence type="ECO:0000256" key="2">
    <source>
        <dbReference type="ARBA" id="ARBA00022519"/>
    </source>
</evidence>
<dbReference type="InterPro" id="IPR003660">
    <property type="entry name" value="HAMP_dom"/>
</dbReference>
<dbReference type="RefSeq" id="WP_168059035.1">
    <property type="nucleotide sequence ID" value="NZ_VTOW01000001.1"/>
</dbReference>
<keyword evidence="11" id="KW-1185">Reference proteome</keyword>
<proteinExistence type="inferred from homology"/>
<keyword evidence="2" id="KW-1003">Cell membrane</keyword>
<dbReference type="Pfam" id="PF00672">
    <property type="entry name" value="HAMP"/>
    <property type="match status" value="1"/>
</dbReference>
<dbReference type="Pfam" id="PF00015">
    <property type="entry name" value="MCPsignal"/>
    <property type="match status" value="1"/>
</dbReference>
<keyword evidence="3 5" id="KW-0807">Transducer</keyword>
<keyword evidence="2" id="KW-0997">Cell inner membrane</keyword>
<dbReference type="PANTHER" id="PTHR32089">
    <property type="entry name" value="METHYL-ACCEPTING CHEMOTAXIS PROTEIN MCPB"/>
    <property type="match status" value="1"/>
</dbReference>
<dbReference type="InterPro" id="IPR000727">
    <property type="entry name" value="T_SNARE_dom"/>
</dbReference>
<keyword evidence="6" id="KW-0812">Transmembrane</keyword>
<sequence length="505" mass="54198">MALEKVFRLNSISKKFLIPNLIFMVILLGGLGALMINRNHATIRSLMESKGNALADTLAQISASYVMNFDLQALEMFVKVALKDPDVVFVVFYDADRAPLTENSKPPSDISSLSIYDREIHSLREDQTPVGHLQIGYSQETLSKNLRSGIQTVAVGNLVALILLILGVTILFRGITRPLAHLVGVIEKVAQGDMTVEVEPRLLRAQDEIGILARAFSKMSAGLKKVMQELVYAVRDSCKQITLSSEALSAASQQMSANSSETERLASMVSSTSQEINRMVGDVATASVEISISLKETSRNIVNATQITAQAVKMADSTNKTISKLGESSMEIGQVVKVITAIAQQTNLLALNAAIEAARAGEAGRGFAVVANEVKDLATRTAKATEEITQKIGAIQGDTKEAVSEIGKIGEIIDQINQISIDISGALEEQTVTTNEISGRVAQAAHGTKEVNQSIEGVADGSKSTAKTAEEILVASKKLARMGSDLTALINNFRFELNRSDQNPA</sequence>
<dbReference type="GO" id="GO:0007165">
    <property type="term" value="P:signal transduction"/>
    <property type="evidence" value="ECO:0007669"/>
    <property type="project" value="UniProtKB-KW"/>
</dbReference>